<protein>
    <submittedName>
        <fullName evidence="2">Uncharacterized protein</fullName>
    </submittedName>
</protein>
<evidence type="ECO:0000256" key="1">
    <source>
        <dbReference type="SAM" id="MobiDB-lite"/>
    </source>
</evidence>
<feature type="region of interest" description="Disordered" evidence="1">
    <location>
        <begin position="211"/>
        <end position="271"/>
    </location>
</feature>
<organism evidence="2 3">
    <name type="scientific">Piloderma croceum (strain F 1598)</name>
    <dbReference type="NCBI Taxonomy" id="765440"/>
    <lineage>
        <taxon>Eukaryota</taxon>
        <taxon>Fungi</taxon>
        <taxon>Dikarya</taxon>
        <taxon>Basidiomycota</taxon>
        <taxon>Agaricomycotina</taxon>
        <taxon>Agaricomycetes</taxon>
        <taxon>Agaricomycetidae</taxon>
        <taxon>Atheliales</taxon>
        <taxon>Atheliaceae</taxon>
        <taxon>Piloderma</taxon>
    </lineage>
</organism>
<dbReference type="Proteomes" id="UP000054166">
    <property type="component" value="Unassembled WGS sequence"/>
</dbReference>
<feature type="compositionally biased region" description="Low complexity" evidence="1">
    <location>
        <begin position="213"/>
        <end position="222"/>
    </location>
</feature>
<accession>A0A0C3BC91</accession>
<dbReference type="EMBL" id="KN833053">
    <property type="protein sequence ID" value="KIM74942.1"/>
    <property type="molecule type" value="Genomic_DNA"/>
</dbReference>
<dbReference type="HOGENOM" id="CLU_880323_0_0_1"/>
<sequence length="316" mass="35848">MPVSVNDKRQEWLRENAPRPESLKTIKTGSKLRVVMDTGNEHFGQFYKIHAMDTPCGTRYWYQYYGAVLDQDKKAKLAEGFNMFLKAQRLALGPMNNLTSETDNLKRETPMDPKKTDDHVDVLVVLYSKDNQRPSQFTARASFVKNGFLFDWKEQLSPHVIEGQTATFERWMGDGTFASPREQLEWVPRGQVIVYKVTGVIHCPDIAQFASGRSQSPPRMFFPSPPRLSPVRNSRAATSKAPRLAKSDSQNRHFVSEERRPRKRARNSSPIEGVVRKEEIIDLVSDVDEVPQVAATYKGKGKAHAPNVGDIVELSD</sequence>
<proteinExistence type="predicted"/>
<keyword evidence="3" id="KW-1185">Reference proteome</keyword>
<feature type="compositionally biased region" description="Basic and acidic residues" evidence="1">
    <location>
        <begin position="245"/>
        <end position="260"/>
    </location>
</feature>
<name>A0A0C3BC91_PILCF</name>
<evidence type="ECO:0000313" key="3">
    <source>
        <dbReference type="Proteomes" id="UP000054166"/>
    </source>
</evidence>
<reference evidence="3" key="2">
    <citation type="submission" date="2015-01" db="EMBL/GenBank/DDBJ databases">
        <title>Evolutionary Origins and Diversification of the Mycorrhizal Mutualists.</title>
        <authorList>
            <consortium name="DOE Joint Genome Institute"/>
            <consortium name="Mycorrhizal Genomics Consortium"/>
            <person name="Kohler A."/>
            <person name="Kuo A."/>
            <person name="Nagy L.G."/>
            <person name="Floudas D."/>
            <person name="Copeland A."/>
            <person name="Barry K.W."/>
            <person name="Cichocki N."/>
            <person name="Veneault-Fourrey C."/>
            <person name="LaButti K."/>
            <person name="Lindquist E.A."/>
            <person name="Lipzen A."/>
            <person name="Lundell T."/>
            <person name="Morin E."/>
            <person name="Murat C."/>
            <person name="Riley R."/>
            <person name="Ohm R."/>
            <person name="Sun H."/>
            <person name="Tunlid A."/>
            <person name="Henrissat B."/>
            <person name="Grigoriev I.V."/>
            <person name="Hibbett D.S."/>
            <person name="Martin F."/>
        </authorList>
    </citation>
    <scope>NUCLEOTIDE SEQUENCE [LARGE SCALE GENOMIC DNA]</scope>
    <source>
        <strain evidence="3">F 1598</strain>
    </source>
</reference>
<reference evidence="2 3" key="1">
    <citation type="submission" date="2014-04" db="EMBL/GenBank/DDBJ databases">
        <authorList>
            <consortium name="DOE Joint Genome Institute"/>
            <person name="Kuo A."/>
            <person name="Tarkka M."/>
            <person name="Buscot F."/>
            <person name="Kohler A."/>
            <person name="Nagy L.G."/>
            <person name="Floudas D."/>
            <person name="Copeland A."/>
            <person name="Barry K.W."/>
            <person name="Cichocki N."/>
            <person name="Veneault-Fourrey C."/>
            <person name="LaButti K."/>
            <person name="Lindquist E.A."/>
            <person name="Lipzen A."/>
            <person name="Lundell T."/>
            <person name="Morin E."/>
            <person name="Murat C."/>
            <person name="Sun H."/>
            <person name="Tunlid A."/>
            <person name="Henrissat B."/>
            <person name="Grigoriev I.V."/>
            <person name="Hibbett D.S."/>
            <person name="Martin F."/>
            <person name="Nordberg H.P."/>
            <person name="Cantor M.N."/>
            <person name="Hua S.X."/>
        </authorList>
    </citation>
    <scope>NUCLEOTIDE SEQUENCE [LARGE SCALE GENOMIC DNA]</scope>
    <source>
        <strain evidence="2 3">F 1598</strain>
    </source>
</reference>
<evidence type="ECO:0000313" key="2">
    <source>
        <dbReference type="EMBL" id="KIM74942.1"/>
    </source>
</evidence>
<dbReference type="AlphaFoldDB" id="A0A0C3BC91"/>
<gene>
    <name evidence="2" type="ORF">PILCRDRAFT_827765</name>
</gene>
<dbReference type="InParanoid" id="A0A0C3BC91"/>